<accession>A0A8H5FBQ0</accession>
<dbReference type="Proteomes" id="UP000567179">
    <property type="component" value="Unassembled WGS sequence"/>
</dbReference>
<dbReference type="AlphaFoldDB" id="A0A8H5FBQ0"/>
<comment type="caution">
    <text evidence="2">The sequence shown here is derived from an EMBL/GenBank/DDBJ whole genome shotgun (WGS) entry which is preliminary data.</text>
</comment>
<dbReference type="EMBL" id="JAACJJ010000001">
    <property type="protein sequence ID" value="KAF5330974.1"/>
    <property type="molecule type" value="Genomic_DNA"/>
</dbReference>
<protein>
    <submittedName>
        <fullName evidence="2">Uncharacterized protein</fullName>
    </submittedName>
</protein>
<evidence type="ECO:0000256" key="1">
    <source>
        <dbReference type="SAM" id="MobiDB-lite"/>
    </source>
</evidence>
<feature type="compositionally biased region" description="Polar residues" evidence="1">
    <location>
        <begin position="359"/>
        <end position="371"/>
    </location>
</feature>
<reference evidence="2 3" key="1">
    <citation type="journal article" date="2020" name="ISME J.">
        <title>Uncovering the hidden diversity of litter-decomposition mechanisms in mushroom-forming fungi.</title>
        <authorList>
            <person name="Floudas D."/>
            <person name="Bentzer J."/>
            <person name="Ahren D."/>
            <person name="Johansson T."/>
            <person name="Persson P."/>
            <person name="Tunlid A."/>
        </authorList>
    </citation>
    <scope>NUCLEOTIDE SEQUENCE [LARGE SCALE GENOMIC DNA]</scope>
    <source>
        <strain evidence="2 3">CBS 101986</strain>
    </source>
</reference>
<evidence type="ECO:0000313" key="3">
    <source>
        <dbReference type="Proteomes" id="UP000567179"/>
    </source>
</evidence>
<evidence type="ECO:0000313" key="2">
    <source>
        <dbReference type="EMBL" id="KAF5330974.1"/>
    </source>
</evidence>
<feature type="compositionally biased region" description="Polar residues" evidence="1">
    <location>
        <begin position="335"/>
        <end position="351"/>
    </location>
</feature>
<feature type="region of interest" description="Disordered" evidence="1">
    <location>
        <begin position="422"/>
        <end position="493"/>
    </location>
</feature>
<feature type="region of interest" description="Disordered" evidence="1">
    <location>
        <begin position="248"/>
        <end position="392"/>
    </location>
</feature>
<feature type="compositionally biased region" description="Basic and acidic residues" evidence="1">
    <location>
        <begin position="473"/>
        <end position="486"/>
    </location>
</feature>
<keyword evidence="3" id="KW-1185">Reference proteome</keyword>
<feature type="compositionally biased region" description="Polar residues" evidence="1">
    <location>
        <begin position="283"/>
        <end position="295"/>
    </location>
</feature>
<name>A0A8H5FBQ0_9AGAR</name>
<dbReference type="OrthoDB" id="3040699at2759"/>
<feature type="compositionally biased region" description="Polar residues" evidence="1">
    <location>
        <begin position="250"/>
        <end position="267"/>
    </location>
</feature>
<gene>
    <name evidence="2" type="ORF">D9619_005691</name>
</gene>
<feature type="region of interest" description="Disordered" evidence="1">
    <location>
        <begin position="150"/>
        <end position="211"/>
    </location>
</feature>
<organism evidence="2 3">
    <name type="scientific">Psilocybe cf. subviscida</name>
    <dbReference type="NCBI Taxonomy" id="2480587"/>
    <lineage>
        <taxon>Eukaryota</taxon>
        <taxon>Fungi</taxon>
        <taxon>Dikarya</taxon>
        <taxon>Basidiomycota</taxon>
        <taxon>Agaricomycotina</taxon>
        <taxon>Agaricomycetes</taxon>
        <taxon>Agaricomycetidae</taxon>
        <taxon>Agaricales</taxon>
        <taxon>Agaricineae</taxon>
        <taxon>Strophariaceae</taxon>
        <taxon>Psilocybe</taxon>
    </lineage>
</organism>
<sequence length="712" mass="77610">MSATPSATPSANTISGATENNQRLFLRFRKVFAENNPREFAQFAEKLTKWLGDRKAYYEAARPEIIRLLLVAETTVRAALNVPSPELIIPFNVHDHPPHPLVPPYVSMVETVCRFEDLFEPAFKEYIKRMRANITPPPGYPLLSSMTRNHFLSSETPPPPKAVVQPLPDPDNKPQPSYPDGPSPPYSAHSETMPAPTLQVPAPVRTRKVKKKKTLDFEALARADIEDLMKQQKSQSGDVNSLKVTEPQVAPTSQIAGPSNQMSTLQQRPEENASRPETMATAGITQTTLFTSPEPLNNEPMEVDSHSEAEVSSSVGVRKDPTASPTPVIGVGPGNQANTQETAGLQTQAGRLSSAEAANLTSRQSPSQPTASRAALIPPQEKASGPTSQPETMSMEIDNQEQSQHVPSQEAAQDQTAMDIDSIHPTSSHVGQESLPLPGNNLRAASSMSISPRQLSVALSKGAAEQAAPGNAKDNRNHSTERHLEQSDAAETSNAIHSTIKSMTPAADQSIADTFAGCSMRVIAIQKGPSKGSRITINFVIEKEKFLGIATWSSRNTGQKPHLGDLENSSICISLGCYITEQLAAQGRKEGFNTIEKQLSSLRSTWPTGDQVSIDVMLEGKRAKLPLAPPFQVTPDNFVDISQFANEGANVVQLSHQRGLSRYTFVLMVHHPTQAQLNQVREHRQRDDEWAEWLKGLTKPFSLALHPAPEVM</sequence>
<feature type="compositionally biased region" description="Polar residues" evidence="1">
    <location>
        <begin position="443"/>
        <end position="454"/>
    </location>
</feature>
<feature type="compositionally biased region" description="Pro residues" evidence="1">
    <location>
        <begin position="176"/>
        <end position="185"/>
    </location>
</feature>
<proteinExistence type="predicted"/>